<dbReference type="AlphaFoldDB" id="A0A4Y8AVM6"/>
<keyword evidence="2" id="KW-1185">Reference proteome</keyword>
<protein>
    <submittedName>
        <fullName evidence="1">Uncharacterized protein</fullName>
    </submittedName>
</protein>
<reference evidence="1 2" key="1">
    <citation type="journal article" date="2011" name="J. Microbiol.">
        <title>Gramella jeungdoensis sp. nov., isolated from a solar saltern in Korea.</title>
        <authorList>
            <person name="Joung Y."/>
            <person name="Kim H."/>
            <person name="Jang T."/>
            <person name="Ahn T.S."/>
            <person name="Joh K."/>
        </authorList>
    </citation>
    <scope>NUCLEOTIDE SEQUENCE [LARGE SCALE GENOMIC DNA]</scope>
    <source>
        <strain evidence="1 2">KCTC 23123</strain>
    </source>
</reference>
<dbReference type="Pfam" id="PF21857">
    <property type="entry name" value="DUF6913"/>
    <property type="match status" value="1"/>
</dbReference>
<sequence length="173" mass="20226">MIFTGIKRKSNQLFFNKKVKELLANAAESNSKKINNVLIVLDDISLKEVTLANLKNNLGIQESNIEILVFLQKKSKENDDKHLFSSKDFGWYGKINNEYFKNILTKKYDLLINYSKIDYLYNKILILHSKAAFKVGFASLDNRFYDLLINCKTSEIELFNKELKKYLEILNKI</sequence>
<dbReference type="OrthoDB" id="1430532at2"/>
<dbReference type="Proteomes" id="UP000298517">
    <property type="component" value="Unassembled WGS sequence"/>
</dbReference>
<proteinExistence type="predicted"/>
<dbReference type="InterPro" id="IPR054207">
    <property type="entry name" value="DUF6913"/>
</dbReference>
<evidence type="ECO:0000313" key="2">
    <source>
        <dbReference type="Proteomes" id="UP000298517"/>
    </source>
</evidence>
<accession>A0A4Y8AVM6</accession>
<name>A0A4Y8AVM6_9FLAO</name>
<organism evidence="1 2">
    <name type="scientific">Gramella jeungdoensis</name>
    <dbReference type="NCBI Taxonomy" id="708091"/>
    <lineage>
        <taxon>Bacteria</taxon>
        <taxon>Pseudomonadati</taxon>
        <taxon>Bacteroidota</taxon>
        <taxon>Flavobacteriia</taxon>
        <taxon>Flavobacteriales</taxon>
        <taxon>Flavobacteriaceae</taxon>
        <taxon>Christiangramia</taxon>
    </lineage>
</organism>
<gene>
    <name evidence="1" type="ORF">E2488_07875</name>
</gene>
<evidence type="ECO:0000313" key="1">
    <source>
        <dbReference type="EMBL" id="TEW75420.1"/>
    </source>
</evidence>
<dbReference type="EMBL" id="SNQI01000002">
    <property type="protein sequence ID" value="TEW75420.1"/>
    <property type="molecule type" value="Genomic_DNA"/>
</dbReference>
<comment type="caution">
    <text evidence="1">The sequence shown here is derived from an EMBL/GenBank/DDBJ whole genome shotgun (WGS) entry which is preliminary data.</text>
</comment>
<dbReference type="RefSeq" id="WP_134247790.1">
    <property type="nucleotide sequence ID" value="NZ_SNQI01000002.1"/>
</dbReference>